<dbReference type="InterPro" id="IPR011335">
    <property type="entry name" value="Restrct_endonuc-II-like"/>
</dbReference>
<dbReference type="PANTHER" id="PTHR34039:SF1">
    <property type="entry name" value="UPF0102 PROTEIN YRAN"/>
    <property type="match status" value="1"/>
</dbReference>
<dbReference type="CDD" id="cd20736">
    <property type="entry name" value="PoNe_Nuclease"/>
    <property type="match status" value="1"/>
</dbReference>
<dbReference type="NCBIfam" id="NF009150">
    <property type="entry name" value="PRK12497.1-3"/>
    <property type="match status" value="1"/>
</dbReference>
<dbReference type="EMBL" id="AP022836">
    <property type="protein sequence ID" value="BCB00378.1"/>
    <property type="molecule type" value="Genomic_DNA"/>
</dbReference>
<dbReference type="InterPro" id="IPR011856">
    <property type="entry name" value="tRNA_endonuc-like_dom_sf"/>
</dbReference>
<protein>
    <recommendedName>
        <fullName evidence="2">UPF0102 protein ATCC19606_27130</fullName>
    </recommendedName>
</protein>
<dbReference type="NCBIfam" id="TIGR00252">
    <property type="entry name" value="YraN family protein"/>
    <property type="match status" value="1"/>
</dbReference>
<accession>A0A6F8THD5</accession>
<dbReference type="Gene3D" id="3.40.1350.10">
    <property type="match status" value="1"/>
</dbReference>
<dbReference type="NCBIfam" id="NF011267">
    <property type="entry name" value="PRK14674.1"/>
    <property type="match status" value="1"/>
</dbReference>
<evidence type="ECO:0000256" key="2">
    <source>
        <dbReference type="HAMAP-Rule" id="MF_00048"/>
    </source>
</evidence>
<proteinExistence type="inferred from homology"/>
<reference evidence="3" key="1">
    <citation type="submission" date="2020-03" db="EMBL/GenBank/DDBJ databases">
        <title>Complete genome sequence of Acinetobacter baumannii ATCC19606T, which is a model strain for tolerization of antimicrobial agents.</title>
        <authorList>
            <person name="Tsubouchi T."/>
            <person name="Suzuki M."/>
            <person name="Niki M."/>
            <person name="Oinuma K."/>
            <person name="Niki M."/>
            <person name="Shibayama K."/>
            <person name="Kakeya H."/>
            <person name="Kaneko Y."/>
        </authorList>
    </citation>
    <scope>NUCLEOTIDE SEQUENCE</scope>
    <source>
        <strain evidence="3">ATCC19606</strain>
    </source>
</reference>
<dbReference type="AlphaFoldDB" id="A0A6F8THD5"/>
<dbReference type="PANTHER" id="PTHR34039">
    <property type="entry name" value="UPF0102 PROTEIN YRAN"/>
    <property type="match status" value="1"/>
</dbReference>
<gene>
    <name evidence="3" type="ORF">ATCC19606_27130</name>
</gene>
<comment type="similarity">
    <text evidence="1 2">Belongs to the UPF0102 family.</text>
</comment>
<dbReference type="Pfam" id="PF02021">
    <property type="entry name" value="UPF0102"/>
    <property type="match status" value="1"/>
</dbReference>
<sequence length="173" mass="20484">MSVGFLFFETSAFDLFNSKIKRHRTGINSIYIFNWGNKKIMLVAQQLGQWAEQTALKLLKEQNYEWVASNYHSRRGEVDLIVKRGNELIFVEVKARGQGNYGQACEMVTLSKQKKIIKTAMRFLQRYPSYQDFYCRFDVICFDFPQKIAKTVQQDFSKFHYDLQWIENAFTLD</sequence>
<evidence type="ECO:0000256" key="1">
    <source>
        <dbReference type="ARBA" id="ARBA00006738"/>
    </source>
</evidence>
<dbReference type="InterPro" id="IPR003509">
    <property type="entry name" value="UPF0102_YraN-like"/>
</dbReference>
<name>A0A6F8THD5_ACIBA</name>
<dbReference type="SUPFAM" id="SSF52980">
    <property type="entry name" value="Restriction endonuclease-like"/>
    <property type="match status" value="1"/>
</dbReference>
<organism evidence="3">
    <name type="scientific">Acinetobacter baumannii</name>
    <dbReference type="NCBI Taxonomy" id="470"/>
    <lineage>
        <taxon>Bacteria</taxon>
        <taxon>Pseudomonadati</taxon>
        <taxon>Pseudomonadota</taxon>
        <taxon>Gammaproteobacteria</taxon>
        <taxon>Moraxellales</taxon>
        <taxon>Moraxellaceae</taxon>
        <taxon>Acinetobacter</taxon>
        <taxon>Acinetobacter calcoaceticus/baumannii complex</taxon>
    </lineage>
</organism>
<dbReference type="GO" id="GO:0003676">
    <property type="term" value="F:nucleic acid binding"/>
    <property type="evidence" value="ECO:0007669"/>
    <property type="project" value="InterPro"/>
</dbReference>
<evidence type="ECO:0000313" key="3">
    <source>
        <dbReference type="EMBL" id="BCB00378.1"/>
    </source>
</evidence>
<dbReference type="HAMAP" id="MF_00048">
    <property type="entry name" value="UPF0102"/>
    <property type="match status" value="1"/>
</dbReference>